<dbReference type="Proteomes" id="UP001285921">
    <property type="component" value="Unassembled WGS sequence"/>
</dbReference>
<name>A0ABQ6NSI8_9BACL</name>
<accession>A0ABQ6NSI8</accession>
<sequence>MTEKSMQEKLLEVNKWIDTCSEDLWQQAEENLKTAEQEYQNRKNRRTKD</sequence>
<organism evidence="1 2">
    <name type="scientific">Paenibacillus glycanilyticus</name>
    <dbReference type="NCBI Taxonomy" id="126569"/>
    <lineage>
        <taxon>Bacteria</taxon>
        <taxon>Bacillati</taxon>
        <taxon>Bacillota</taxon>
        <taxon>Bacilli</taxon>
        <taxon>Bacillales</taxon>
        <taxon>Paenibacillaceae</taxon>
        <taxon>Paenibacillus</taxon>
    </lineage>
</organism>
<gene>
    <name evidence="1" type="ORF">PghCCS26_46300</name>
</gene>
<dbReference type="EMBL" id="BTCL01000020">
    <property type="protein sequence ID" value="GMK47500.1"/>
    <property type="molecule type" value="Genomic_DNA"/>
</dbReference>
<keyword evidence="2" id="KW-1185">Reference proteome</keyword>
<reference evidence="1 2" key="1">
    <citation type="submission" date="2023-05" db="EMBL/GenBank/DDBJ databases">
        <title>Draft genome of Paenibacillus sp. CCS26.</title>
        <authorList>
            <person name="Akita H."/>
            <person name="Shinto Y."/>
            <person name="Kimura Z."/>
        </authorList>
    </citation>
    <scope>NUCLEOTIDE SEQUENCE [LARGE SCALE GENOMIC DNA]</scope>
    <source>
        <strain evidence="1 2">CCS26</strain>
    </source>
</reference>
<protein>
    <submittedName>
        <fullName evidence="1">Uncharacterized protein</fullName>
    </submittedName>
</protein>
<evidence type="ECO:0000313" key="1">
    <source>
        <dbReference type="EMBL" id="GMK47500.1"/>
    </source>
</evidence>
<evidence type="ECO:0000313" key="2">
    <source>
        <dbReference type="Proteomes" id="UP001285921"/>
    </source>
</evidence>
<comment type="caution">
    <text evidence="1">The sequence shown here is derived from an EMBL/GenBank/DDBJ whole genome shotgun (WGS) entry which is preliminary data.</text>
</comment>
<proteinExistence type="predicted"/>
<dbReference type="RefSeq" id="WP_317981452.1">
    <property type="nucleotide sequence ID" value="NZ_BTCL01000020.1"/>
</dbReference>